<name>A0A564W6E0_9FIRM</name>
<evidence type="ECO:0000256" key="1">
    <source>
        <dbReference type="ARBA" id="ARBA00023125"/>
    </source>
</evidence>
<dbReference type="GO" id="GO:0003677">
    <property type="term" value="F:DNA binding"/>
    <property type="evidence" value="ECO:0007669"/>
    <property type="project" value="UniProtKB-KW"/>
</dbReference>
<dbReference type="PANTHER" id="PTHR46797:SF1">
    <property type="entry name" value="METHYLPHOSPHONATE SYNTHASE"/>
    <property type="match status" value="1"/>
</dbReference>
<dbReference type="InterPro" id="IPR010982">
    <property type="entry name" value="Lambda_DNA-bd_dom_sf"/>
</dbReference>
<dbReference type="EMBL" id="CABHNW010000156">
    <property type="protein sequence ID" value="VUX40459.1"/>
    <property type="molecule type" value="Genomic_DNA"/>
</dbReference>
<keyword evidence="1" id="KW-0238">DNA-binding</keyword>
<dbReference type="SUPFAM" id="SSF47413">
    <property type="entry name" value="lambda repressor-like DNA-binding domains"/>
    <property type="match status" value="1"/>
</dbReference>
<dbReference type="Pfam" id="PF01381">
    <property type="entry name" value="HTH_3"/>
    <property type="match status" value="1"/>
</dbReference>
<dbReference type="SMART" id="SM00530">
    <property type="entry name" value="HTH_XRE"/>
    <property type="match status" value="1"/>
</dbReference>
<dbReference type="GO" id="GO:0005829">
    <property type="term" value="C:cytosol"/>
    <property type="evidence" value="ECO:0007669"/>
    <property type="project" value="TreeGrafter"/>
</dbReference>
<reference evidence="3 4" key="1">
    <citation type="submission" date="2019-07" db="EMBL/GenBank/DDBJ databases">
        <authorList>
            <person name="Hibberd C M."/>
            <person name="Gehrig L. J."/>
            <person name="Chang H.-W."/>
            <person name="Venkatesh S."/>
        </authorList>
    </citation>
    <scope>NUCLEOTIDE SEQUENCE [LARGE SCALE GENOMIC DNA]</scope>
    <source>
        <strain evidence="3">Blautia_luti_SSTS_Bg7063</strain>
    </source>
</reference>
<dbReference type="Proteomes" id="UP000408482">
    <property type="component" value="Unassembled WGS sequence"/>
</dbReference>
<organism evidence="3 4">
    <name type="scientific">Blautia luti</name>
    <dbReference type="NCBI Taxonomy" id="89014"/>
    <lineage>
        <taxon>Bacteria</taxon>
        <taxon>Bacillati</taxon>
        <taxon>Bacillota</taxon>
        <taxon>Clostridia</taxon>
        <taxon>Lachnospirales</taxon>
        <taxon>Lachnospiraceae</taxon>
        <taxon>Blautia</taxon>
    </lineage>
</organism>
<evidence type="ECO:0000313" key="4">
    <source>
        <dbReference type="Proteomes" id="UP000408482"/>
    </source>
</evidence>
<gene>
    <name evidence="3" type="ORF">RSSSTS7063_01062</name>
</gene>
<proteinExistence type="predicted"/>
<dbReference type="AlphaFoldDB" id="A0A564W6E0"/>
<dbReference type="Gene3D" id="1.10.260.40">
    <property type="entry name" value="lambda repressor-like DNA-binding domains"/>
    <property type="match status" value="1"/>
</dbReference>
<dbReference type="CDD" id="cd00093">
    <property type="entry name" value="HTH_XRE"/>
    <property type="match status" value="1"/>
</dbReference>
<protein>
    <submittedName>
        <fullName evidence="3">Anaerobic benzoate catabolism transcriptional regulator</fullName>
    </submittedName>
</protein>
<keyword evidence="4" id="KW-1185">Reference proteome</keyword>
<accession>A0A564W6E0</accession>
<dbReference type="InterPro" id="IPR050807">
    <property type="entry name" value="TransReg_Diox_bact_type"/>
</dbReference>
<evidence type="ECO:0000313" key="3">
    <source>
        <dbReference type="EMBL" id="VUX40459.1"/>
    </source>
</evidence>
<dbReference type="PANTHER" id="PTHR46797">
    <property type="entry name" value="HTH-TYPE TRANSCRIPTIONAL REGULATOR"/>
    <property type="match status" value="1"/>
</dbReference>
<dbReference type="RefSeq" id="WP_144095143.1">
    <property type="nucleotide sequence ID" value="NZ_CABHMX010000037.1"/>
</dbReference>
<dbReference type="PROSITE" id="PS50943">
    <property type="entry name" value="HTH_CROC1"/>
    <property type="match status" value="1"/>
</dbReference>
<sequence length="121" mass="14103">MAKTKRIDKAIGLRLKKARMEQKLTYDELAEKSGVSTRYIKEIENRGNIPSLEIFTKLIRALNISADPFFFPNMLVENLDYKRLQLYLTQCTEDQITTILAIVEAYLRTYQKPIQESSKNI</sequence>
<dbReference type="GO" id="GO:0003700">
    <property type="term" value="F:DNA-binding transcription factor activity"/>
    <property type="evidence" value="ECO:0007669"/>
    <property type="project" value="TreeGrafter"/>
</dbReference>
<dbReference type="InterPro" id="IPR001387">
    <property type="entry name" value="Cro/C1-type_HTH"/>
</dbReference>
<evidence type="ECO:0000259" key="2">
    <source>
        <dbReference type="PROSITE" id="PS50943"/>
    </source>
</evidence>
<feature type="domain" description="HTH cro/C1-type" evidence="2">
    <location>
        <begin position="15"/>
        <end position="69"/>
    </location>
</feature>